<dbReference type="Proteomes" id="UP001237152">
    <property type="component" value="Segment"/>
</dbReference>
<accession>A0A4D6EH24</accession>
<dbReference type="EMBL" id="MK174290">
    <property type="protein sequence ID" value="QBZ80987.1"/>
    <property type="molecule type" value="Genomic_DNA"/>
</dbReference>
<name>A0A4D6EH24_9VIRU</name>
<evidence type="ECO:0000313" key="1">
    <source>
        <dbReference type="EMBL" id="QBZ80987.1"/>
    </source>
</evidence>
<sequence length="604" mass="63374">MEEALQDEGDNDDLDGLVDYERVDIDVAGETAALEALCEAARQGSLTCDQETRLARFRAGDAIGGVPLATMDPAGGSDTDAEMIDRYEHMWKGLARSFTCAFVLSARLSEWPPTPVDIEDAYRDMDHPQPDVPDLFVSYLVGQARAGYHYCVGRLLVDALVCALERTLIDHVSVRWPGFADPFAGRAVPRTTDGRGDGGKPSTVVADYFMVAAARQDTTEVVLITVADDGAARAVAGASLVDGTPRDEIAVSVPVDVTGLCGGVCAYARFLPFFLGAIAAHFQYESQPAARPAVGPDTNGVFNLVYALQEMPSLFDVPHNVVRVLDDLDAAPQVWWEAKVLCAWIEPGQLALALSLAAGAQAVAAAVDFSLPPSLADIAAAAYAGPLDAPGLCAEAAARVAVQIWRRVCASKADDEGRLPDAARLVEAAAALDVVPNASERLVPELLCGRLIEPVISAMGRARSLGPLARPPDARTDALDVAAVEAMGRASRLAADVDPSLGGVMVMAGAVEKLGGRLDAAKDLGTGHRLAQALTQALWPSADHDERAAWARLYAADPDSAPAPDDIALLSGLASCMGIEVNDHHRATAGALCGLLALAVHLPS</sequence>
<reference evidence="1" key="1">
    <citation type="journal article" date="2019" name="Front. Microbiol.">
        <title>Pandoravirus Celtis Illustrates the Microevolution Processes at Work in the Giant Pandoraviridae Genomes.</title>
        <authorList>
            <person name="Legendre M."/>
            <person name="Alempic J.M."/>
            <person name="Philippe N."/>
            <person name="Lartigue A."/>
            <person name="Jeudy S."/>
            <person name="Poirot O."/>
            <person name="Ta N.T."/>
            <person name="Nin S."/>
            <person name="Coute Y."/>
            <person name="Abergel C."/>
            <person name="Claverie J.M."/>
        </authorList>
    </citation>
    <scope>NUCLEOTIDE SEQUENCE</scope>
</reference>
<proteinExistence type="predicted"/>
<gene>
    <name evidence="1" type="ORF">pclt_cds_390</name>
</gene>
<organism evidence="1 2">
    <name type="scientific">Pandoravirus celtis</name>
    <dbReference type="NCBI Taxonomy" id="2568002"/>
    <lineage>
        <taxon>Viruses</taxon>
        <taxon>Pandoravirus</taxon>
    </lineage>
</organism>
<protein>
    <submittedName>
        <fullName evidence="1">Uncharacterized protein</fullName>
    </submittedName>
</protein>
<evidence type="ECO:0000313" key="2">
    <source>
        <dbReference type="Proteomes" id="UP001237152"/>
    </source>
</evidence>